<keyword evidence="2" id="KW-0732">Signal</keyword>
<feature type="region of interest" description="Disordered" evidence="1">
    <location>
        <begin position="67"/>
        <end position="92"/>
    </location>
</feature>
<gene>
    <name evidence="3" type="ORF">M9458_055495</name>
</gene>
<protein>
    <submittedName>
        <fullName evidence="3">Uncharacterized protein</fullName>
    </submittedName>
</protein>
<organism evidence="3 4">
    <name type="scientific">Cirrhinus mrigala</name>
    <name type="common">Mrigala</name>
    <dbReference type="NCBI Taxonomy" id="683832"/>
    <lineage>
        <taxon>Eukaryota</taxon>
        <taxon>Metazoa</taxon>
        <taxon>Chordata</taxon>
        <taxon>Craniata</taxon>
        <taxon>Vertebrata</taxon>
        <taxon>Euteleostomi</taxon>
        <taxon>Actinopterygii</taxon>
        <taxon>Neopterygii</taxon>
        <taxon>Teleostei</taxon>
        <taxon>Ostariophysi</taxon>
        <taxon>Cypriniformes</taxon>
        <taxon>Cyprinidae</taxon>
        <taxon>Labeoninae</taxon>
        <taxon>Labeonini</taxon>
        <taxon>Cirrhinus</taxon>
    </lineage>
</organism>
<feature type="compositionally biased region" description="Basic residues" evidence="1">
    <location>
        <begin position="76"/>
        <end position="92"/>
    </location>
</feature>
<dbReference type="Proteomes" id="UP001529510">
    <property type="component" value="Unassembled WGS sequence"/>
</dbReference>
<accession>A0ABD0MK77</accession>
<feature type="signal peptide" evidence="2">
    <location>
        <begin position="1"/>
        <end position="30"/>
    </location>
</feature>
<proteinExistence type="predicted"/>
<dbReference type="EMBL" id="JAMKFB020000485">
    <property type="protein sequence ID" value="KAL0149261.1"/>
    <property type="molecule type" value="Genomic_DNA"/>
</dbReference>
<evidence type="ECO:0000256" key="2">
    <source>
        <dbReference type="SAM" id="SignalP"/>
    </source>
</evidence>
<feature type="non-terminal residue" evidence="3">
    <location>
        <position position="1"/>
    </location>
</feature>
<evidence type="ECO:0000256" key="1">
    <source>
        <dbReference type="SAM" id="MobiDB-lite"/>
    </source>
</evidence>
<feature type="chain" id="PRO_5044817467" evidence="2">
    <location>
        <begin position="31"/>
        <end position="143"/>
    </location>
</feature>
<dbReference type="AlphaFoldDB" id="A0ABD0MK77"/>
<evidence type="ECO:0000313" key="4">
    <source>
        <dbReference type="Proteomes" id="UP001529510"/>
    </source>
</evidence>
<keyword evidence="4" id="KW-1185">Reference proteome</keyword>
<name>A0ABD0MK77_CIRMR</name>
<sequence>TKMAARTHREAHFAVFYLLISGLFVQNSSAFTSYTRQELLDIGLYIPDGFISNYRLVPEIARTPEAAHPTRLGGSARRRRRDCKQRRGKHGGLRAKLKLTPHQLSLPSIFLASVRSLVNKKDEIRLHINHSKRLWNCNCHEFH</sequence>
<evidence type="ECO:0000313" key="3">
    <source>
        <dbReference type="EMBL" id="KAL0149261.1"/>
    </source>
</evidence>
<comment type="caution">
    <text evidence="3">The sequence shown here is derived from an EMBL/GenBank/DDBJ whole genome shotgun (WGS) entry which is preliminary data.</text>
</comment>
<reference evidence="3 4" key="1">
    <citation type="submission" date="2024-05" db="EMBL/GenBank/DDBJ databases">
        <title>Genome sequencing and assembly of Indian major carp, Cirrhinus mrigala (Hamilton, 1822).</title>
        <authorList>
            <person name="Mohindra V."/>
            <person name="Chowdhury L.M."/>
            <person name="Lal K."/>
            <person name="Jena J.K."/>
        </authorList>
    </citation>
    <scope>NUCLEOTIDE SEQUENCE [LARGE SCALE GENOMIC DNA]</scope>
    <source>
        <strain evidence="3">CM1030</strain>
        <tissue evidence="3">Blood</tissue>
    </source>
</reference>